<keyword evidence="2" id="KW-1185">Reference proteome</keyword>
<protein>
    <submittedName>
        <fullName evidence="1">Uncharacterized protein</fullName>
    </submittedName>
</protein>
<reference evidence="1 2" key="1">
    <citation type="submission" date="2014-11" db="EMBL/GenBank/DDBJ databases">
        <title>Genetic blueprint of the zoonotic pathogen Toxocara canis.</title>
        <authorList>
            <person name="Zhu X.-Q."/>
            <person name="Korhonen P.K."/>
            <person name="Cai H."/>
            <person name="Young N.D."/>
            <person name="Nejsum P."/>
            <person name="von Samson-Himmelstjerna G."/>
            <person name="Boag P.R."/>
            <person name="Tan P."/>
            <person name="Li Q."/>
            <person name="Min J."/>
            <person name="Yang Y."/>
            <person name="Wang X."/>
            <person name="Fang X."/>
            <person name="Hall R.S."/>
            <person name="Hofmann A."/>
            <person name="Sternberg P.W."/>
            <person name="Jex A.R."/>
            <person name="Gasser R.B."/>
        </authorList>
    </citation>
    <scope>NUCLEOTIDE SEQUENCE [LARGE SCALE GENOMIC DNA]</scope>
    <source>
        <strain evidence="1">PN_DK_2014</strain>
    </source>
</reference>
<evidence type="ECO:0000313" key="2">
    <source>
        <dbReference type="Proteomes" id="UP000031036"/>
    </source>
</evidence>
<evidence type="ECO:0000313" key="1">
    <source>
        <dbReference type="EMBL" id="KHN76399.1"/>
    </source>
</evidence>
<gene>
    <name evidence="1" type="ORF">Tcan_10554</name>
</gene>
<proteinExistence type="predicted"/>
<accession>A0A0B2V4I7</accession>
<dbReference type="EMBL" id="JPKZ01002509">
    <property type="protein sequence ID" value="KHN76399.1"/>
    <property type="molecule type" value="Genomic_DNA"/>
</dbReference>
<organism evidence="1 2">
    <name type="scientific">Toxocara canis</name>
    <name type="common">Canine roundworm</name>
    <dbReference type="NCBI Taxonomy" id="6265"/>
    <lineage>
        <taxon>Eukaryota</taxon>
        <taxon>Metazoa</taxon>
        <taxon>Ecdysozoa</taxon>
        <taxon>Nematoda</taxon>
        <taxon>Chromadorea</taxon>
        <taxon>Rhabditida</taxon>
        <taxon>Spirurina</taxon>
        <taxon>Ascaridomorpha</taxon>
        <taxon>Ascaridoidea</taxon>
        <taxon>Toxocaridae</taxon>
        <taxon>Toxocara</taxon>
    </lineage>
</organism>
<dbReference type="AlphaFoldDB" id="A0A0B2V4I7"/>
<comment type="caution">
    <text evidence="1">The sequence shown here is derived from an EMBL/GenBank/DDBJ whole genome shotgun (WGS) entry which is preliminary data.</text>
</comment>
<sequence length="94" mass="10891">MEDFSWSDEHAAYDDALFEEYYSGSQRMDGEYGLKECRQQPHDEIAIAPFLKRCLSCRRCYEAVGVKQNGQYVVEVKTGNYELRKQSGKPEHSS</sequence>
<dbReference type="Proteomes" id="UP000031036">
    <property type="component" value="Unassembled WGS sequence"/>
</dbReference>
<name>A0A0B2V4I7_TOXCA</name>